<evidence type="ECO:0000313" key="2">
    <source>
        <dbReference type="Proteomes" id="UP000633205"/>
    </source>
</evidence>
<sequence length="304" mass="33874">MEWTSDVAAGDWIRERLETAWTLHHFVPRGFPAYARIFHPAYRERPVGTDWPADGDTEVWEQLHGREIDAERIGWRDAATAFGTEMHARAAWHRIALTDPPSETPVDADGWRYDAPEEGTLEPDVLTSVGAHLAEHTATPDDGHAAVWAGWGGLVGFMGTRGSRVGLSAAYTDDSHHANLLRESYRDAFNNVFRKKTWQPGILSDEASRGPHLELPDREHVLFRAAPRAWADPSWPQTVPWSEDGHTRSPSLIWPEGREWVLVTEIDLASTIVAGTPDLVRAICTDPAIEAHAIRPGEDIPLTT</sequence>
<reference evidence="1" key="1">
    <citation type="journal article" date="2014" name="Int. J. Syst. Evol. Microbiol.">
        <title>Complete genome sequence of Corynebacterium casei LMG S-19264T (=DSM 44701T), isolated from a smear-ripened cheese.</title>
        <authorList>
            <consortium name="US DOE Joint Genome Institute (JGI-PGF)"/>
            <person name="Walter F."/>
            <person name="Albersmeier A."/>
            <person name="Kalinowski J."/>
            <person name="Ruckert C."/>
        </authorList>
    </citation>
    <scope>NUCLEOTIDE SEQUENCE</scope>
    <source>
        <strain evidence="1">CGMCC 1.15152</strain>
    </source>
</reference>
<protein>
    <submittedName>
        <fullName evidence="1">Uncharacterized protein</fullName>
    </submittedName>
</protein>
<gene>
    <name evidence="1" type="ORF">GCM10010915_02590</name>
</gene>
<dbReference type="EMBL" id="BMHO01000001">
    <property type="protein sequence ID" value="GGD26026.1"/>
    <property type="molecule type" value="Genomic_DNA"/>
</dbReference>
<organism evidence="1 2">
    <name type="scientific">Microbacterium faecale</name>
    <dbReference type="NCBI Taxonomy" id="1804630"/>
    <lineage>
        <taxon>Bacteria</taxon>
        <taxon>Bacillati</taxon>
        <taxon>Actinomycetota</taxon>
        <taxon>Actinomycetes</taxon>
        <taxon>Micrococcales</taxon>
        <taxon>Microbacteriaceae</taxon>
        <taxon>Microbacterium</taxon>
    </lineage>
</organism>
<comment type="caution">
    <text evidence="1">The sequence shown here is derived from an EMBL/GenBank/DDBJ whole genome shotgun (WGS) entry which is preliminary data.</text>
</comment>
<evidence type="ECO:0000313" key="1">
    <source>
        <dbReference type="EMBL" id="GGD26026.1"/>
    </source>
</evidence>
<name>A0A916Y116_9MICO</name>
<keyword evidence="2" id="KW-1185">Reference proteome</keyword>
<proteinExistence type="predicted"/>
<reference evidence="1" key="2">
    <citation type="submission" date="2020-09" db="EMBL/GenBank/DDBJ databases">
        <authorList>
            <person name="Sun Q."/>
            <person name="Zhou Y."/>
        </authorList>
    </citation>
    <scope>NUCLEOTIDE SEQUENCE</scope>
    <source>
        <strain evidence="1">CGMCC 1.15152</strain>
    </source>
</reference>
<dbReference type="RefSeq" id="WP_188710523.1">
    <property type="nucleotide sequence ID" value="NZ_BMHO01000001.1"/>
</dbReference>
<dbReference type="Proteomes" id="UP000633205">
    <property type="component" value="Unassembled WGS sequence"/>
</dbReference>
<accession>A0A916Y116</accession>
<dbReference type="AlphaFoldDB" id="A0A916Y116"/>